<evidence type="ECO:0000313" key="1">
    <source>
        <dbReference type="EMBL" id="CDM08052.1"/>
    </source>
</evidence>
<keyword evidence="1" id="KW-0614">Plasmid</keyword>
<sequence length="52" mass="5774">MANELTRLLDGGAETLTSWLPAGLRTVLDDGAHLMTAWFETGSEVQWNENVR</sequence>
<geneLocation type="plasmid" evidence="1">
    <name>pEA68</name>
</geneLocation>
<dbReference type="AlphaFoldDB" id="A0A0P0ZGP8"/>
<proteinExistence type="predicted"/>
<protein>
    <submittedName>
        <fullName evidence="1">Uncharacterized protein</fullName>
    </submittedName>
</protein>
<organism evidence="1">
    <name type="scientific">Erwinia amylovora</name>
    <name type="common">Fire blight bacteria</name>
    <dbReference type="NCBI Taxonomy" id="552"/>
    <lineage>
        <taxon>Bacteria</taxon>
        <taxon>Pseudomonadati</taxon>
        <taxon>Pseudomonadota</taxon>
        <taxon>Gammaproteobacteria</taxon>
        <taxon>Enterobacterales</taxon>
        <taxon>Erwiniaceae</taxon>
        <taxon>Erwinia</taxon>
    </lineage>
</organism>
<reference evidence="1" key="1">
    <citation type="submission" date="2013-11" db="EMBL/GenBank/DDBJ databases">
        <title>The novel cryptic plasmid pEA68 of Erwinia amylovora strain 692 and definition of a novel family of plasmids.</title>
        <authorList>
            <person name="Ismail E."/>
            <person name="Blom J."/>
            <person name="Bultreys A."/>
            <person name="Ivanovic M."/>
            <person name="Obradovic A."/>
            <person name="Van Doorn J."/>
            <person name="Bergsma-Vlami M."/>
            <person name="Maes M."/>
            <person name="Willems A."/>
            <person name="Stockwell V."/>
            <person name="Smits T.H.M."/>
            <person name="Pulawska J."/>
        </authorList>
    </citation>
    <scope>NUCLEOTIDE SEQUENCE [LARGE SCALE GENOMIC DNA]</scope>
    <source>
        <strain evidence="1">692</strain>
        <plasmid evidence="1">pEA68</plasmid>
    </source>
</reference>
<accession>A0A0P0ZGP8</accession>
<dbReference type="RefSeq" id="WP_160174210.1">
    <property type="nucleotide sequence ID" value="NZ_HG813238.1"/>
</dbReference>
<name>A0A0P0ZGP8_ERWAM</name>
<gene>
    <name evidence="1" type="ORF">EAMY692_p10005</name>
</gene>
<dbReference type="EMBL" id="HG813238">
    <property type="protein sequence ID" value="CDM08052.1"/>
    <property type="molecule type" value="Genomic_DNA"/>
</dbReference>